<dbReference type="Gene3D" id="1.10.287.110">
    <property type="entry name" value="DnaJ domain"/>
    <property type="match status" value="1"/>
</dbReference>
<protein>
    <submittedName>
        <fullName evidence="10">DnaJ subfamily C member 25 isoform 2</fullName>
    </submittedName>
</protein>
<dbReference type="Gene3D" id="3.40.50.1950">
    <property type="entry name" value="Flavin prenyltransferase-like"/>
    <property type="match status" value="1"/>
</dbReference>
<sequence>PNVTWHFRAGMPYCLEDFKYSSKCLLILVLTLTTHPSYAQINGIYCGEETCYDVLQVSRDDDKSRIRKAYHEMARKHHPDRQKTSEEKIKAEERFRIINTAYEILSDPEQRTEYDYMLDNPDQMYFHYYQYYRRRVSTKVDVRLVILSILLIISSIQYAGQWTSYNHALSYLLKDPKHRAKAKQLASAEGRLNISKYEVGRRLTRDELKEREEQLLRSILKETVELRGDCCRPSLKRVLVVRILFFPWTCFIWSRWMLNWAVKYWLLRRPYDEEAQIFVTRRRLKMSESEWDYVGTEQQAKFLSQKLWIKENYQKFLADQEEASRIRAAENTDSKRYRRYTKPMNEDKLQRKKLLLGVTGSVAAIKIPCLIEKLKEIGFEIRLIVTTNSLNFFSTDNINVPIYKDVDEWTSWKRRGDPVIHIELGSWADILLLAPLSANTMAKMAHGLADNLLTTLVRAWWFPSEKDYTLNNKPVYFAPAMNTKMWQHPFTHEQIERLTNKLHWKCIYPIQKTLICGDTGIGAMAEADDIVNSLKDELNRNLF</sequence>
<dbReference type="PRINTS" id="PR00625">
    <property type="entry name" value="JDOMAIN"/>
</dbReference>
<keyword evidence="11" id="KW-1185">Reference proteome</keyword>
<keyword evidence="8" id="KW-0732">Signal</keyword>
<feature type="transmembrane region" description="Helical" evidence="7">
    <location>
        <begin position="142"/>
        <end position="160"/>
    </location>
</feature>
<keyword evidence="5" id="KW-0143">Chaperone</keyword>
<name>A0A4Z2DBI0_SCHJA</name>
<evidence type="ECO:0000256" key="3">
    <source>
        <dbReference type="ARBA" id="ARBA00022989"/>
    </source>
</evidence>
<evidence type="ECO:0000256" key="5">
    <source>
        <dbReference type="ARBA" id="ARBA00023186"/>
    </source>
</evidence>
<dbReference type="InterPro" id="IPR036869">
    <property type="entry name" value="J_dom_sf"/>
</dbReference>
<dbReference type="PANTHER" id="PTHR44176">
    <property type="entry name" value="DNAJ HOMOLOG SUBFAMILY C MEMBER 25"/>
    <property type="match status" value="1"/>
</dbReference>
<evidence type="ECO:0000313" key="10">
    <source>
        <dbReference type="EMBL" id="TNN13796.1"/>
    </source>
</evidence>
<comment type="similarity">
    <text evidence="6">Belongs to the DNAJC25 family.</text>
</comment>
<dbReference type="PANTHER" id="PTHR44176:SF1">
    <property type="entry name" value="DNAJ HOMOLOG SUBFAMILY C MEMBER 25"/>
    <property type="match status" value="1"/>
</dbReference>
<dbReference type="OrthoDB" id="270167at2759"/>
<dbReference type="GO" id="GO:0005789">
    <property type="term" value="C:endoplasmic reticulum membrane"/>
    <property type="evidence" value="ECO:0007669"/>
    <property type="project" value="TreeGrafter"/>
</dbReference>
<evidence type="ECO:0000256" key="1">
    <source>
        <dbReference type="ARBA" id="ARBA00004141"/>
    </source>
</evidence>
<dbReference type="Pfam" id="PF02441">
    <property type="entry name" value="Flavoprotein"/>
    <property type="match status" value="1"/>
</dbReference>
<organism evidence="10 11">
    <name type="scientific">Schistosoma japonicum</name>
    <name type="common">Blood fluke</name>
    <dbReference type="NCBI Taxonomy" id="6182"/>
    <lineage>
        <taxon>Eukaryota</taxon>
        <taxon>Metazoa</taxon>
        <taxon>Spiralia</taxon>
        <taxon>Lophotrochozoa</taxon>
        <taxon>Platyhelminthes</taxon>
        <taxon>Trematoda</taxon>
        <taxon>Digenea</taxon>
        <taxon>Strigeidida</taxon>
        <taxon>Schistosomatoidea</taxon>
        <taxon>Schistosomatidae</taxon>
        <taxon>Schistosoma</taxon>
    </lineage>
</organism>
<dbReference type="Pfam" id="PF00226">
    <property type="entry name" value="DnaJ"/>
    <property type="match status" value="1"/>
</dbReference>
<feature type="domain" description="J" evidence="9">
    <location>
        <begin position="50"/>
        <end position="118"/>
    </location>
</feature>
<accession>A0A4Z2DBI0</accession>
<dbReference type="SUPFAM" id="SSF46565">
    <property type="entry name" value="Chaperone J-domain"/>
    <property type="match status" value="1"/>
</dbReference>
<evidence type="ECO:0000313" key="11">
    <source>
        <dbReference type="Proteomes" id="UP000311919"/>
    </source>
</evidence>
<evidence type="ECO:0000256" key="6">
    <source>
        <dbReference type="ARBA" id="ARBA00024193"/>
    </source>
</evidence>
<dbReference type="FunFam" id="1.10.287.110:FF:000036">
    <property type="entry name" value="dnaJ homolog subfamily C member 25"/>
    <property type="match status" value="1"/>
</dbReference>
<evidence type="ECO:0000256" key="4">
    <source>
        <dbReference type="ARBA" id="ARBA00023136"/>
    </source>
</evidence>
<dbReference type="AlphaFoldDB" id="A0A4Z2DBI0"/>
<dbReference type="InterPro" id="IPR044632">
    <property type="entry name" value="DNAJC25-like"/>
</dbReference>
<dbReference type="InterPro" id="IPR001623">
    <property type="entry name" value="DnaJ_domain"/>
</dbReference>
<dbReference type="GO" id="GO:0003824">
    <property type="term" value="F:catalytic activity"/>
    <property type="evidence" value="ECO:0007669"/>
    <property type="project" value="InterPro"/>
</dbReference>
<keyword evidence="2 7" id="KW-0812">Transmembrane</keyword>
<dbReference type="PROSITE" id="PS00636">
    <property type="entry name" value="DNAJ_1"/>
    <property type="match status" value="1"/>
</dbReference>
<dbReference type="PROSITE" id="PS50076">
    <property type="entry name" value="DNAJ_2"/>
    <property type="match status" value="1"/>
</dbReference>
<dbReference type="SMART" id="SM00271">
    <property type="entry name" value="DnaJ"/>
    <property type="match status" value="1"/>
</dbReference>
<dbReference type="EMBL" id="SKCS01000184">
    <property type="protein sequence ID" value="TNN13796.1"/>
    <property type="molecule type" value="Genomic_DNA"/>
</dbReference>
<comment type="caution">
    <text evidence="10">The sequence shown here is derived from an EMBL/GenBank/DDBJ whole genome shotgun (WGS) entry which is preliminary data.</text>
</comment>
<dbReference type="SUPFAM" id="SSF52507">
    <property type="entry name" value="Homo-oligomeric flavin-containing Cys decarboxylases, HFCD"/>
    <property type="match status" value="1"/>
</dbReference>
<dbReference type="GO" id="GO:0006457">
    <property type="term" value="P:protein folding"/>
    <property type="evidence" value="ECO:0007669"/>
    <property type="project" value="InterPro"/>
</dbReference>
<evidence type="ECO:0000259" key="9">
    <source>
        <dbReference type="PROSITE" id="PS50076"/>
    </source>
</evidence>
<dbReference type="Proteomes" id="UP000311919">
    <property type="component" value="Unassembled WGS sequence"/>
</dbReference>
<keyword evidence="4 7" id="KW-0472">Membrane</keyword>
<feature type="signal peptide" evidence="8">
    <location>
        <begin position="1"/>
        <end position="39"/>
    </location>
</feature>
<feature type="chain" id="PRO_5021246483" evidence="8">
    <location>
        <begin position="40"/>
        <end position="543"/>
    </location>
</feature>
<dbReference type="InterPro" id="IPR003382">
    <property type="entry name" value="Flavoprotein"/>
</dbReference>
<evidence type="ECO:0000256" key="7">
    <source>
        <dbReference type="SAM" id="Phobius"/>
    </source>
</evidence>
<reference evidence="10 11" key="1">
    <citation type="submission" date="2019-03" db="EMBL/GenBank/DDBJ databases">
        <title>An improved genome assembly of the fluke Schistosoma japonicum.</title>
        <authorList>
            <person name="Hu W."/>
            <person name="Luo F."/>
            <person name="Yin M."/>
            <person name="Mo X."/>
            <person name="Sun C."/>
            <person name="Wu Q."/>
            <person name="Zhu B."/>
            <person name="Xiang M."/>
            <person name="Wang J."/>
            <person name="Wang Y."/>
            <person name="Zhang T."/>
            <person name="Xu B."/>
            <person name="Zheng H."/>
            <person name="Feng Z."/>
        </authorList>
    </citation>
    <scope>NUCLEOTIDE SEQUENCE [LARGE SCALE GENOMIC DNA]</scope>
    <source>
        <strain evidence="10">HuSjv2</strain>
        <tissue evidence="10">Worms</tissue>
    </source>
</reference>
<evidence type="ECO:0000256" key="8">
    <source>
        <dbReference type="SAM" id="SignalP"/>
    </source>
</evidence>
<proteinExistence type="inferred from homology"/>
<dbReference type="CDD" id="cd06257">
    <property type="entry name" value="DnaJ"/>
    <property type="match status" value="1"/>
</dbReference>
<evidence type="ECO:0000256" key="2">
    <source>
        <dbReference type="ARBA" id="ARBA00022692"/>
    </source>
</evidence>
<keyword evidence="3 7" id="KW-1133">Transmembrane helix</keyword>
<feature type="non-terminal residue" evidence="10">
    <location>
        <position position="1"/>
    </location>
</feature>
<dbReference type="InterPro" id="IPR018253">
    <property type="entry name" value="DnaJ_domain_CS"/>
</dbReference>
<dbReference type="InterPro" id="IPR036551">
    <property type="entry name" value="Flavin_trans-like"/>
</dbReference>
<comment type="subcellular location">
    <subcellularLocation>
        <location evidence="1">Membrane</location>
        <topology evidence="1">Multi-pass membrane protein</topology>
    </subcellularLocation>
</comment>
<gene>
    <name evidence="10" type="ORF">EWB00_002643</name>
</gene>